<dbReference type="InterPro" id="IPR013818">
    <property type="entry name" value="Lipase"/>
</dbReference>
<comment type="subcellular location">
    <subcellularLocation>
        <location evidence="1">Secreted</location>
    </subcellularLocation>
</comment>
<evidence type="ECO:0000256" key="5">
    <source>
        <dbReference type="RuleBase" id="RU004262"/>
    </source>
</evidence>
<name>A0AAV2B8Y1_9ARAC</name>
<dbReference type="Proteomes" id="UP001497382">
    <property type="component" value="Unassembled WGS sequence"/>
</dbReference>
<dbReference type="InterPro" id="IPR000734">
    <property type="entry name" value="TAG_lipase"/>
</dbReference>
<gene>
    <name evidence="8" type="ORF">LARSCL_LOCUS17599</name>
</gene>
<dbReference type="GO" id="GO:0016042">
    <property type="term" value="P:lipid catabolic process"/>
    <property type="evidence" value="ECO:0007669"/>
    <property type="project" value="TreeGrafter"/>
</dbReference>
<dbReference type="PRINTS" id="PR00823">
    <property type="entry name" value="PANCLIPASE"/>
</dbReference>
<dbReference type="InterPro" id="IPR029058">
    <property type="entry name" value="AB_hydrolase_fold"/>
</dbReference>
<protein>
    <recommendedName>
        <fullName evidence="7">Lipase domain-containing protein</fullName>
    </recommendedName>
</protein>
<comment type="similarity">
    <text evidence="2 5">Belongs to the AB hydrolase superfamily. Lipase family.</text>
</comment>
<keyword evidence="9" id="KW-1185">Reference proteome</keyword>
<dbReference type="Gene3D" id="3.40.50.1820">
    <property type="entry name" value="alpha/beta hydrolase"/>
    <property type="match status" value="1"/>
</dbReference>
<accession>A0AAV2B8Y1</accession>
<dbReference type="InterPro" id="IPR033906">
    <property type="entry name" value="Lipase_N"/>
</dbReference>
<dbReference type="GO" id="GO:0005615">
    <property type="term" value="C:extracellular space"/>
    <property type="evidence" value="ECO:0007669"/>
    <property type="project" value="TreeGrafter"/>
</dbReference>
<dbReference type="InterPro" id="IPR002331">
    <property type="entry name" value="Lipase_panc"/>
</dbReference>
<evidence type="ECO:0000259" key="7">
    <source>
        <dbReference type="Pfam" id="PF00151"/>
    </source>
</evidence>
<sequence>MEKLPLQFLCFLIVSVLLGEVQSDIAKRDVESFFTREKCIDGLGCFSAAAPFFDFMERPISLLPDDRESINTRFALYTRDYAKVPMNFSNLDVSLDYLDRSGFNPHINTKFIVPGYLSKLAPHWKMPLKDALLFSEPCNIFYVDWSGGDGSLYEQAVANTRVVGAEIAVFIQELQKRTGITPESVHILGHSLGSHIAGYAGKRLKNLGRITAMDPAGPYFSNVEPIVRLDRGDALFVDAIHTNAAPTRFQGFGLTNSIAHFDFFPNGGQLQPGCPDMGHAILSFLSHPTLDADGLHDMMCNHGRAIDLFISSIMNHQCVLNGTECDNWEKYVEGKCGDCNSGTGEHCVPLGAHSIQYAEYIKSDKSLNFYLNTTDTEPYCKR</sequence>
<feature type="signal peptide" evidence="6">
    <location>
        <begin position="1"/>
        <end position="23"/>
    </location>
</feature>
<evidence type="ECO:0000256" key="3">
    <source>
        <dbReference type="ARBA" id="ARBA00022525"/>
    </source>
</evidence>
<dbReference type="PANTHER" id="PTHR11610:SF185">
    <property type="entry name" value="LD47264P"/>
    <property type="match status" value="1"/>
</dbReference>
<keyword evidence="6" id="KW-0732">Signal</keyword>
<organism evidence="8 9">
    <name type="scientific">Larinioides sclopetarius</name>
    <dbReference type="NCBI Taxonomy" id="280406"/>
    <lineage>
        <taxon>Eukaryota</taxon>
        <taxon>Metazoa</taxon>
        <taxon>Ecdysozoa</taxon>
        <taxon>Arthropoda</taxon>
        <taxon>Chelicerata</taxon>
        <taxon>Arachnida</taxon>
        <taxon>Araneae</taxon>
        <taxon>Araneomorphae</taxon>
        <taxon>Entelegynae</taxon>
        <taxon>Araneoidea</taxon>
        <taxon>Araneidae</taxon>
        <taxon>Larinioides</taxon>
    </lineage>
</organism>
<evidence type="ECO:0000313" key="8">
    <source>
        <dbReference type="EMBL" id="CAL1292340.1"/>
    </source>
</evidence>
<reference evidence="8 9" key="1">
    <citation type="submission" date="2024-04" db="EMBL/GenBank/DDBJ databases">
        <authorList>
            <person name="Rising A."/>
            <person name="Reimegard J."/>
            <person name="Sonavane S."/>
            <person name="Akerstrom W."/>
            <person name="Nylinder S."/>
            <person name="Hedman E."/>
            <person name="Kallberg Y."/>
        </authorList>
    </citation>
    <scope>NUCLEOTIDE SEQUENCE [LARGE SCALE GENOMIC DNA]</scope>
</reference>
<evidence type="ECO:0000313" key="9">
    <source>
        <dbReference type="Proteomes" id="UP001497382"/>
    </source>
</evidence>
<evidence type="ECO:0000256" key="2">
    <source>
        <dbReference type="ARBA" id="ARBA00010701"/>
    </source>
</evidence>
<feature type="domain" description="Lipase" evidence="7">
    <location>
        <begin position="37"/>
        <end position="379"/>
    </location>
</feature>
<dbReference type="PANTHER" id="PTHR11610">
    <property type="entry name" value="LIPASE"/>
    <property type="match status" value="1"/>
</dbReference>
<evidence type="ECO:0000256" key="6">
    <source>
        <dbReference type="SAM" id="SignalP"/>
    </source>
</evidence>
<keyword evidence="3" id="KW-0964">Secreted</keyword>
<comment type="caution">
    <text evidence="8">The sequence shown here is derived from an EMBL/GenBank/DDBJ whole genome shotgun (WGS) entry which is preliminary data.</text>
</comment>
<feature type="chain" id="PRO_5043460879" description="Lipase domain-containing protein" evidence="6">
    <location>
        <begin position="24"/>
        <end position="382"/>
    </location>
</feature>
<proteinExistence type="inferred from homology"/>
<dbReference type="SUPFAM" id="SSF53474">
    <property type="entry name" value="alpha/beta-Hydrolases"/>
    <property type="match status" value="1"/>
</dbReference>
<evidence type="ECO:0000256" key="1">
    <source>
        <dbReference type="ARBA" id="ARBA00004613"/>
    </source>
</evidence>
<evidence type="ECO:0000256" key="4">
    <source>
        <dbReference type="ARBA" id="ARBA00023157"/>
    </source>
</evidence>
<dbReference type="EMBL" id="CAXIEN010000304">
    <property type="protein sequence ID" value="CAL1292340.1"/>
    <property type="molecule type" value="Genomic_DNA"/>
</dbReference>
<dbReference type="CDD" id="cd00707">
    <property type="entry name" value="Pancreat_lipase_like"/>
    <property type="match status" value="1"/>
</dbReference>
<dbReference type="AlphaFoldDB" id="A0AAV2B8Y1"/>
<dbReference type="Pfam" id="PF00151">
    <property type="entry name" value="Lipase"/>
    <property type="match status" value="1"/>
</dbReference>
<keyword evidence="4" id="KW-1015">Disulfide bond</keyword>
<dbReference type="PRINTS" id="PR00821">
    <property type="entry name" value="TAGLIPASE"/>
</dbReference>
<dbReference type="GO" id="GO:0004806">
    <property type="term" value="F:triacylglycerol lipase activity"/>
    <property type="evidence" value="ECO:0007669"/>
    <property type="project" value="InterPro"/>
</dbReference>